<organism evidence="2 3">
    <name type="scientific">Morchella conica CCBAS932</name>
    <dbReference type="NCBI Taxonomy" id="1392247"/>
    <lineage>
        <taxon>Eukaryota</taxon>
        <taxon>Fungi</taxon>
        <taxon>Dikarya</taxon>
        <taxon>Ascomycota</taxon>
        <taxon>Pezizomycotina</taxon>
        <taxon>Pezizomycetes</taxon>
        <taxon>Pezizales</taxon>
        <taxon>Morchellaceae</taxon>
        <taxon>Morchella</taxon>
    </lineage>
</organism>
<evidence type="ECO:0000256" key="1">
    <source>
        <dbReference type="SAM" id="Phobius"/>
    </source>
</evidence>
<dbReference type="OrthoDB" id="61370at2759"/>
<evidence type="ECO:0000313" key="3">
    <source>
        <dbReference type="Proteomes" id="UP000277580"/>
    </source>
</evidence>
<keyword evidence="1" id="KW-0812">Transmembrane</keyword>
<reference evidence="2 3" key="1">
    <citation type="journal article" date="2018" name="Nat. Ecol. Evol.">
        <title>Pezizomycetes genomes reveal the molecular basis of ectomycorrhizal truffle lifestyle.</title>
        <authorList>
            <person name="Murat C."/>
            <person name="Payen T."/>
            <person name="Noel B."/>
            <person name="Kuo A."/>
            <person name="Morin E."/>
            <person name="Chen J."/>
            <person name="Kohler A."/>
            <person name="Krizsan K."/>
            <person name="Balestrini R."/>
            <person name="Da Silva C."/>
            <person name="Montanini B."/>
            <person name="Hainaut M."/>
            <person name="Levati E."/>
            <person name="Barry K.W."/>
            <person name="Belfiori B."/>
            <person name="Cichocki N."/>
            <person name="Clum A."/>
            <person name="Dockter R.B."/>
            <person name="Fauchery L."/>
            <person name="Guy J."/>
            <person name="Iotti M."/>
            <person name="Le Tacon F."/>
            <person name="Lindquist E.A."/>
            <person name="Lipzen A."/>
            <person name="Malagnac F."/>
            <person name="Mello A."/>
            <person name="Molinier V."/>
            <person name="Miyauchi S."/>
            <person name="Poulain J."/>
            <person name="Riccioni C."/>
            <person name="Rubini A."/>
            <person name="Sitrit Y."/>
            <person name="Splivallo R."/>
            <person name="Traeger S."/>
            <person name="Wang M."/>
            <person name="Zifcakova L."/>
            <person name="Wipf D."/>
            <person name="Zambonelli A."/>
            <person name="Paolocci F."/>
            <person name="Nowrousian M."/>
            <person name="Ottonello S."/>
            <person name="Baldrian P."/>
            <person name="Spatafora J.W."/>
            <person name="Henrissat B."/>
            <person name="Nagy L.G."/>
            <person name="Aury J.M."/>
            <person name="Wincker P."/>
            <person name="Grigoriev I.V."/>
            <person name="Bonfante P."/>
            <person name="Martin F.M."/>
        </authorList>
    </citation>
    <scope>NUCLEOTIDE SEQUENCE [LARGE SCALE GENOMIC DNA]</scope>
    <source>
        <strain evidence="2 3">CCBAS932</strain>
    </source>
</reference>
<dbReference type="Proteomes" id="UP000277580">
    <property type="component" value="Unassembled WGS sequence"/>
</dbReference>
<name>A0A3N4L939_9PEZI</name>
<evidence type="ECO:0000313" key="2">
    <source>
        <dbReference type="EMBL" id="RPB17151.1"/>
    </source>
</evidence>
<dbReference type="InParanoid" id="A0A3N4L939"/>
<sequence>MSRVAIYTASLINSNAITPQNKVTALTLSSIIIPRWTSYEDTSIPINYYYGLHKRCTSAGDCAHFPSYADCHGTDRYFCSMWRSTAWLMSFTLVIEGMNIVAFIVILAGGPVKRMNGWRMLGVLLLLNAIIQGAATSLVQYLYDYDDRFFVGWSLGISWVLATVSWVITVILAGIVVVGGWYLPPEGGYEFLK</sequence>
<dbReference type="EMBL" id="ML119106">
    <property type="protein sequence ID" value="RPB17151.1"/>
    <property type="molecule type" value="Genomic_DNA"/>
</dbReference>
<proteinExistence type="predicted"/>
<feature type="transmembrane region" description="Helical" evidence="1">
    <location>
        <begin position="86"/>
        <end position="109"/>
    </location>
</feature>
<dbReference type="AlphaFoldDB" id="A0A3N4L939"/>
<accession>A0A3N4L939</accession>
<protein>
    <submittedName>
        <fullName evidence="2">Uncharacterized protein</fullName>
    </submittedName>
</protein>
<gene>
    <name evidence="2" type="ORF">P167DRAFT_550893</name>
</gene>
<keyword evidence="1" id="KW-1133">Transmembrane helix</keyword>
<feature type="transmembrane region" description="Helical" evidence="1">
    <location>
        <begin position="155"/>
        <end position="183"/>
    </location>
</feature>
<keyword evidence="1" id="KW-0472">Membrane</keyword>
<feature type="transmembrane region" description="Helical" evidence="1">
    <location>
        <begin position="121"/>
        <end position="143"/>
    </location>
</feature>
<keyword evidence="3" id="KW-1185">Reference proteome</keyword>